<dbReference type="GO" id="GO:0003677">
    <property type="term" value="F:DNA binding"/>
    <property type="evidence" value="ECO:0007669"/>
    <property type="project" value="UniProtKB-KW"/>
</dbReference>
<evidence type="ECO:0000313" key="11">
    <source>
        <dbReference type="EMBL" id="OQD63255.1"/>
    </source>
</evidence>
<evidence type="ECO:0008006" key="13">
    <source>
        <dbReference type="Google" id="ProtNLM"/>
    </source>
</evidence>
<dbReference type="PROSITE" id="PS00463">
    <property type="entry name" value="ZN2_CY6_FUNGAL_1"/>
    <property type="match status" value="1"/>
</dbReference>
<protein>
    <recommendedName>
        <fullName evidence="13">Zn(2)-C6 fungal-type domain-containing protein</fullName>
    </recommendedName>
</protein>
<gene>
    <name evidence="11" type="ORF">PENPOL_c010G09223</name>
</gene>
<keyword evidence="12" id="KW-1185">Reference proteome</keyword>
<dbReference type="InterPro" id="IPR036864">
    <property type="entry name" value="Zn2-C6_fun-type_DNA-bd_sf"/>
</dbReference>
<keyword evidence="1" id="KW-0479">Metal-binding</keyword>
<keyword evidence="5" id="KW-0804">Transcription</keyword>
<dbReference type="PROSITE" id="PS50048">
    <property type="entry name" value="ZN2_CY6_FUNGAL_2"/>
    <property type="match status" value="1"/>
</dbReference>
<dbReference type="GO" id="GO:0006351">
    <property type="term" value="P:DNA-templated transcription"/>
    <property type="evidence" value="ECO:0007669"/>
    <property type="project" value="InterPro"/>
</dbReference>
<dbReference type="InterPro" id="IPR007219">
    <property type="entry name" value="XnlR_reg_dom"/>
</dbReference>
<feature type="compositionally biased region" description="Polar residues" evidence="8">
    <location>
        <begin position="173"/>
        <end position="189"/>
    </location>
</feature>
<evidence type="ECO:0000256" key="8">
    <source>
        <dbReference type="SAM" id="MobiDB-lite"/>
    </source>
</evidence>
<dbReference type="Gene3D" id="4.10.240.10">
    <property type="entry name" value="Zn(2)-C6 fungal-type DNA-binding domain"/>
    <property type="match status" value="1"/>
</dbReference>
<dbReference type="EMBL" id="MDYM01000010">
    <property type="protein sequence ID" value="OQD63255.1"/>
    <property type="molecule type" value="Genomic_DNA"/>
</dbReference>
<feature type="domain" description="C2H2-type" evidence="10">
    <location>
        <begin position="46"/>
        <end position="73"/>
    </location>
</feature>
<keyword evidence="2" id="KW-0862">Zinc</keyword>
<dbReference type="SMART" id="SM00355">
    <property type="entry name" value="ZnF_C2H2"/>
    <property type="match status" value="2"/>
</dbReference>
<dbReference type="PANTHER" id="PTHR47660">
    <property type="entry name" value="TRANSCRIPTION FACTOR WITH C2H2 AND ZN(2)-CYS(6) DNA BINDING DOMAIN (EUROFUNG)-RELATED-RELATED"/>
    <property type="match status" value="1"/>
</dbReference>
<comment type="caution">
    <text evidence="11">The sequence shown here is derived from an EMBL/GenBank/DDBJ whole genome shotgun (WGS) entry which is preliminary data.</text>
</comment>
<keyword evidence="6" id="KW-0539">Nucleus</keyword>
<evidence type="ECO:0000256" key="4">
    <source>
        <dbReference type="ARBA" id="ARBA00023125"/>
    </source>
</evidence>
<sequence length="806" mass="91408">MAFSPSRRAPVSSGPFVCTDTDCRKSFLRKEHLNRHLVIHTNLRRHKCFICGRSFSRSDILNRHVLHHNVPPAGAKRTPLACQTCRRRKTKCDSNYPCSICADSGELCVRESSSAQKFIPASGSVLKGSLGEENRSIELAEDVDYEGAGTPTMSSADDTSPMRLDWNMPMDRSASNHISNTRPTFINTGTDRDLLRPLTDPSMGMMSGINIVTSTPNRTPPMYFNGPSDIMSFPFDAPVWQPLEMRDHFVVDEPCEIHMSHVPTFTPGRGFPNASMLRMTGYETFTPTSSTESLQLHEGIASQAQSVTAQVKSIDFEHFHQAWPFLHVPTFSPEKQTALLTSAVANLSMWMQNASRHHLVPYEINQELTRALMPKIMEEAFTEKQSADITLPTLQALVVTLTYAILGDAPVSTLNWTAQWTDIAIFTFRRLGVLDDRWHPEQHLQSADERWIQTEEMKRLVYAVLRIDTYLCIILDRPPTMRYQEIGPPLPVSDDLWRAETRADMTYLHWYEQTGRTKSAFSPMVRDGLESRGFMTGYLRMPHLTLEENHFNLCAFMSEIWCVSKEAHEEHHRNYRSPESSRTADQVKLWKGYLQDWRVRIEKTDKLEDTFFGGCINDCSHFLGLNLTLYHLLCLKLYANMRLLEHNKCCSGCPEANIERVISIWARSPDGRQAVYHAAQLKRIYERESNIYGLNDQRLCNVLGPAGLLNSAIVLCIYSAKASGVNMPDGDNFMPAPADAIELSRSNLVGTPEFEDWISQGGPATVDGVSLHPFSVPRFSSWYRDQLETCPVYSSRLIAFLLTLKF</sequence>
<keyword evidence="4" id="KW-0238">DNA-binding</keyword>
<dbReference type="SMART" id="SM00066">
    <property type="entry name" value="GAL4"/>
    <property type="match status" value="1"/>
</dbReference>
<evidence type="ECO:0000256" key="6">
    <source>
        <dbReference type="ARBA" id="ARBA00023242"/>
    </source>
</evidence>
<dbReference type="GO" id="GO:0008270">
    <property type="term" value="F:zinc ion binding"/>
    <property type="evidence" value="ECO:0007669"/>
    <property type="project" value="UniProtKB-KW"/>
</dbReference>
<dbReference type="SUPFAM" id="SSF57701">
    <property type="entry name" value="Zn2/Cys6 DNA-binding domain"/>
    <property type="match status" value="1"/>
</dbReference>
<evidence type="ECO:0000259" key="10">
    <source>
        <dbReference type="PROSITE" id="PS50157"/>
    </source>
</evidence>
<dbReference type="CDD" id="cd00067">
    <property type="entry name" value="GAL4"/>
    <property type="match status" value="1"/>
</dbReference>
<evidence type="ECO:0000313" key="12">
    <source>
        <dbReference type="Proteomes" id="UP000191408"/>
    </source>
</evidence>
<dbReference type="PROSITE" id="PS50157">
    <property type="entry name" value="ZINC_FINGER_C2H2_2"/>
    <property type="match status" value="2"/>
</dbReference>
<dbReference type="CDD" id="cd12148">
    <property type="entry name" value="fungal_TF_MHR"/>
    <property type="match status" value="1"/>
</dbReference>
<dbReference type="PROSITE" id="PS00028">
    <property type="entry name" value="ZINC_FINGER_C2H2_1"/>
    <property type="match status" value="2"/>
</dbReference>
<dbReference type="Pfam" id="PF00172">
    <property type="entry name" value="Zn_clus"/>
    <property type="match status" value="1"/>
</dbReference>
<keyword evidence="7" id="KW-0863">Zinc-finger</keyword>
<feature type="domain" description="C2H2-type" evidence="10">
    <location>
        <begin position="16"/>
        <end position="45"/>
    </location>
</feature>
<evidence type="ECO:0000256" key="7">
    <source>
        <dbReference type="PROSITE-ProRule" id="PRU00042"/>
    </source>
</evidence>
<dbReference type="InterPro" id="IPR036236">
    <property type="entry name" value="Znf_C2H2_sf"/>
</dbReference>
<proteinExistence type="predicted"/>
<evidence type="ECO:0000256" key="5">
    <source>
        <dbReference type="ARBA" id="ARBA00023163"/>
    </source>
</evidence>
<evidence type="ECO:0000256" key="2">
    <source>
        <dbReference type="ARBA" id="ARBA00022833"/>
    </source>
</evidence>
<dbReference type="InterPro" id="IPR013087">
    <property type="entry name" value="Znf_C2H2_type"/>
</dbReference>
<dbReference type="SUPFAM" id="SSF57667">
    <property type="entry name" value="beta-beta-alpha zinc fingers"/>
    <property type="match status" value="1"/>
</dbReference>
<dbReference type="Pfam" id="PF04082">
    <property type="entry name" value="Fungal_trans"/>
    <property type="match status" value="1"/>
</dbReference>
<dbReference type="STRING" id="60169.A0A1V6NF08"/>
<feature type="domain" description="Zn(2)-C6 fungal-type" evidence="9">
    <location>
        <begin position="81"/>
        <end position="110"/>
    </location>
</feature>
<dbReference type="GO" id="GO:0000981">
    <property type="term" value="F:DNA-binding transcription factor activity, RNA polymerase II-specific"/>
    <property type="evidence" value="ECO:0007669"/>
    <property type="project" value="InterPro"/>
</dbReference>
<dbReference type="OrthoDB" id="40579at2759"/>
<evidence type="ECO:0000256" key="1">
    <source>
        <dbReference type="ARBA" id="ARBA00022723"/>
    </source>
</evidence>
<dbReference type="InterPro" id="IPR001138">
    <property type="entry name" value="Zn2Cys6_DnaBD"/>
</dbReference>
<dbReference type="Gene3D" id="3.30.160.60">
    <property type="entry name" value="Classic Zinc Finger"/>
    <property type="match status" value="1"/>
</dbReference>
<accession>A0A1V6NF08</accession>
<organism evidence="11 12">
    <name type="scientific">Penicillium polonicum</name>
    <dbReference type="NCBI Taxonomy" id="60169"/>
    <lineage>
        <taxon>Eukaryota</taxon>
        <taxon>Fungi</taxon>
        <taxon>Dikarya</taxon>
        <taxon>Ascomycota</taxon>
        <taxon>Pezizomycotina</taxon>
        <taxon>Eurotiomycetes</taxon>
        <taxon>Eurotiomycetidae</taxon>
        <taxon>Eurotiales</taxon>
        <taxon>Aspergillaceae</taxon>
        <taxon>Penicillium</taxon>
    </lineage>
</organism>
<evidence type="ECO:0000259" key="9">
    <source>
        <dbReference type="PROSITE" id="PS50048"/>
    </source>
</evidence>
<dbReference type="Proteomes" id="UP000191408">
    <property type="component" value="Unassembled WGS sequence"/>
</dbReference>
<dbReference type="AlphaFoldDB" id="A0A1V6NF08"/>
<keyword evidence="3" id="KW-0805">Transcription regulation</keyword>
<feature type="region of interest" description="Disordered" evidence="8">
    <location>
        <begin position="172"/>
        <end position="193"/>
    </location>
</feature>
<reference evidence="12" key="1">
    <citation type="journal article" date="2017" name="Nat. Microbiol.">
        <title>Global analysis of biosynthetic gene clusters reveals vast potential of secondary metabolite production in Penicillium species.</title>
        <authorList>
            <person name="Nielsen J.C."/>
            <person name="Grijseels S."/>
            <person name="Prigent S."/>
            <person name="Ji B."/>
            <person name="Dainat J."/>
            <person name="Nielsen K.F."/>
            <person name="Frisvad J.C."/>
            <person name="Workman M."/>
            <person name="Nielsen J."/>
        </authorList>
    </citation>
    <scope>NUCLEOTIDE SEQUENCE [LARGE SCALE GENOMIC DNA]</scope>
    <source>
        <strain evidence="12">IBT 4502</strain>
    </source>
</reference>
<evidence type="ECO:0000256" key="3">
    <source>
        <dbReference type="ARBA" id="ARBA00023015"/>
    </source>
</evidence>
<name>A0A1V6NF08_PENPO</name>